<dbReference type="PROSITE" id="PS50086">
    <property type="entry name" value="TBC_RABGAP"/>
    <property type="match status" value="1"/>
</dbReference>
<dbReference type="OrthoDB" id="27140at2759"/>
<keyword evidence="1" id="KW-0343">GTPase activation</keyword>
<proteinExistence type="predicted"/>
<accession>A0A9D4BNB8</accession>
<feature type="compositionally biased region" description="Polar residues" evidence="2">
    <location>
        <begin position="806"/>
        <end position="834"/>
    </location>
</feature>
<organism evidence="4 5">
    <name type="scientific">Dreissena polymorpha</name>
    <name type="common">Zebra mussel</name>
    <name type="synonym">Mytilus polymorpha</name>
    <dbReference type="NCBI Taxonomy" id="45954"/>
    <lineage>
        <taxon>Eukaryota</taxon>
        <taxon>Metazoa</taxon>
        <taxon>Spiralia</taxon>
        <taxon>Lophotrochozoa</taxon>
        <taxon>Mollusca</taxon>
        <taxon>Bivalvia</taxon>
        <taxon>Autobranchia</taxon>
        <taxon>Heteroconchia</taxon>
        <taxon>Euheterodonta</taxon>
        <taxon>Imparidentia</taxon>
        <taxon>Neoheterodontei</taxon>
        <taxon>Myida</taxon>
        <taxon>Dreissenoidea</taxon>
        <taxon>Dreissenidae</taxon>
        <taxon>Dreissena</taxon>
    </lineage>
</organism>
<dbReference type="SMART" id="SM00164">
    <property type="entry name" value="TBC"/>
    <property type="match status" value="1"/>
</dbReference>
<dbReference type="FunFam" id="1.10.8.270:FF:000011">
    <property type="entry name" value="TBC1 domain family member 5"/>
    <property type="match status" value="1"/>
</dbReference>
<reference evidence="4" key="2">
    <citation type="submission" date="2020-11" db="EMBL/GenBank/DDBJ databases">
        <authorList>
            <person name="McCartney M.A."/>
            <person name="Auch B."/>
            <person name="Kono T."/>
            <person name="Mallez S."/>
            <person name="Becker A."/>
            <person name="Gohl D.M."/>
            <person name="Silverstein K.A.T."/>
            <person name="Koren S."/>
            <person name="Bechman K.B."/>
            <person name="Herman A."/>
            <person name="Abrahante J.E."/>
            <person name="Garbe J."/>
        </authorList>
    </citation>
    <scope>NUCLEOTIDE SEQUENCE</scope>
    <source>
        <strain evidence="4">Duluth1</strain>
        <tissue evidence="4">Whole animal</tissue>
    </source>
</reference>
<feature type="region of interest" description="Disordered" evidence="2">
    <location>
        <begin position="796"/>
        <end position="858"/>
    </location>
</feature>
<sequence length="858" mass="96983">MEKMMSKLRSLSGSKLNTLTSSVSKATTSAASSNTSAPSKEDILSTLDGFGEKIQDPIPHEDNNNINIRHTSSVASVNSSSCMDTSASDSEPTITSITHSYSLEWEKLFMKPGYLRHLKNYALKGNLRSSRFRSIAWKLFLEVLPEESTQWLNRTRHMRQKYMELKDKLIVNPRKAVDTVDLSFNNPLSQEDESPWNRFFLDNELRLTIKQDVIRTFPEIQFYRDDGVREMMINILFCYARDHPELSYRQGMHELLAPMIFVLHCDHQAFLHASEMESLDERIRCVLDPKYLEHDAYAMFAQVMQTVEPWYVSKEVYPTKADLDPTATQPFAKPQDLNPSNVIVTKLTRIQDYLLKKADHELHVHLERQEIAPQIYGIRWIRLLFGREFPMQDLLVLWDAIFADSIGFDLVDYIFVAMLLYLRDHLLSIDYPSCLITLMRYPPVGDIHYFIDKARYLRDPHQFPRPPTYTYQSVQTAERFSPAQPTEMAPLKPSNSSSGTLQSLTRKLYSTSRPKTLTAPGRQKLSKSSSEPMNLQTDISPVSPTPGAVPQHKRGSSASLSQVEDSVFRSVQSHSSLGRFETQSLQSPATTPDNVSIPESPTRYATMPNRGKAKKQVKQAVPPSNTEVELASVRGLLHEKQSMCTYCASKLDHHIERLQAELLHQVLKNEDEIMVAIAGIKQVRDVLKGTLRWSQNLGNADEDISISDDHYKMEVASSSTSPTTDSSPGALDSPDRGCQGNKATEKRLFYVSSEENSEAIDSPSEAGAVAVGSGPINFGLPVNRIVEMEDLNAARYRGKDKRRNSPSRGKSGPNNVESDFSNSWSPESGHSEMDQSPDSEMEESPNPLYRIRHSSYNL</sequence>
<dbReference type="FunFam" id="1.10.472.80:FF:000038">
    <property type="entry name" value="TBC1 domain family member 5"/>
    <property type="match status" value="1"/>
</dbReference>
<name>A0A9D4BNB8_DREPO</name>
<dbReference type="Gene3D" id="1.10.472.80">
    <property type="entry name" value="Ypt/Rab-GAP domain of gyp1p, domain 3"/>
    <property type="match status" value="1"/>
</dbReference>
<dbReference type="AlphaFoldDB" id="A0A9D4BNB8"/>
<evidence type="ECO:0000259" key="3">
    <source>
        <dbReference type="PROSITE" id="PS50086"/>
    </source>
</evidence>
<evidence type="ECO:0000313" key="4">
    <source>
        <dbReference type="EMBL" id="KAH3701101.1"/>
    </source>
</evidence>
<feature type="compositionally biased region" description="Basic residues" evidence="2">
    <location>
        <begin position="796"/>
        <end position="805"/>
    </location>
</feature>
<dbReference type="PANTHER" id="PTHR22957:SF337">
    <property type="entry name" value="TBC1 DOMAIN FAMILY MEMBER 5"/>
    <property type="match status" value="1"/>
</dbReference>
<dbReference type="Proteomes" id="UP000828390">
    <property type="component" value="Unassembled WGS sequence"/>
</dbReference>
<dbReference type="GO" id="GO:0005096">
    <property type="term" value="F:GTPase activator activity"/>
    <property type="evidence" value="ECO:0007669"/>
    <property type="project" value="UniProtKB-KW"/>
</dbReference>
<gene>
    <name evidence="4" type="ORF">DPMN_076085</name>
</gene>
<dbReference type="InterPro" id="IPR035969">
    <property type="entry name" value="Rab-GAP_TBC_sf"/>
</dbReference>
<dbReference type="Pfam" id="PF00566">
    <property type="entry name" value="RabGAP-TBC"/>
    <property type="match status" value="2"/>
</dbReference>
<feature type="region of interest" description="Disordered" evidence="2">
    <location>
        <begin position="714"/>
        <end position="742"/>
    </location>
</feature>
<feature type="compositionally biased region" description="Polar residues" evidence="2">
    <location>
        <begin position="556"/>
        <end position="599"/>
    </location>
</feature>
<feature type="region of interest" description="Disordered" evidence="2">
    <location>
        <begin position="482"/>
        <end position="611"/>
    </location>
</feature>
<protein>
    <recommendedName>
        <fullName evidence="3">Rab-GAP TBC domain-containing protein</fullName>
    </recommendedName>
</protein>
<dbReference type="GO" id="GO:0005737">
    <property type="term" value="C:cytoplasm"/>
    <property type="evidence" value="ECO:0007669"/>
    <property type="project" value="UniProtKB-ARBA"/>
</dbReference>
<feature type="compositionally biased region" description="Polar residues" evidence="2">
    <location>
        <begin position="493"/>
        <end position="515"/>
    </location>
</feature>
<evidence type="ECO:0000256" key="1">
    <source>
        <dbReference type="ARBA" id="ARBA00022468"/>
    </source>
</evidence>
<dbReference type="EMBL" id="JAIWYP010000015">
    <property type="protein sequence ID" value="KAH3701101.1"/>
    <property type="molecule type" value="Genomic_DNA"/>
</dbReference>
<feature type="compositionally biased region" description="Polar residues" evidence="2">
    <location>
        <begin position="9"/>
        <end position="19"/>
    </location>
</feature>
<feature type="region of interest" description="Disordered" evidence="2">
    <location>
        <begin position="1"/>
        <end position="42"/>
    </location>
</feature>
<feature type="domain" description="Rab-GAP TBC" evidence="3">
    <location>
        <begin position="127"/>
        <end position="405"/>
    </location>
</feature>
<evidence type="ECO:0000313" key="5">
    <source>
        <dbReference type="Proteomes" id="UP000828390"/>
    </source>
</evidence>
<feature type="compositionally biased region" description="Low complexity" evidence="2">
    <location>
        <begin position="717"/>
        <end position="728"/>
    </location>
</feature>
<reference evidence="4" key="1">
    <citation type="journal article" date="2019" name="bioRxiv">
        <title>The Genome of the Zebra Mussel, Dreissena polymorpha: A Resource for Invasive Species Research.</title>
        <authorList>
            <person name="McCartney M.A."/>
            <person name="Auch B."/>
            <person name="Kono T."/>
            <person name="Mallez S."/>
            <person name="Zhang Y."/>
            <person name="Obille A."/>
            <person name="Becker A."/>
            <person name="Abrahante J.E."/>
            <person name="Garbe J."/>
            <person name="Badalamenti J.P."/>
            <person name="Herman A."/>
            <person name="Mangelson H."/>
            <person name="Liachko I."/>
            <person name="Sullivan S."/>
            <person name="Sone E.D."/>
            <person name="Koren S."/>
            <person name="Silverstein K.A.T."/>
            <person name="Beckman K.B."/>
            <person name="Gohl D.M."/>
        </authorList>
    </citation>
    <scope>NUCLEOTIDE SEQUENCE</scope>
    <source>
        <strain evidence="4">Duluth1</strain>
        <tissue evidence="4">Whole animal</tissue>
    </source>
</reference>
<dbReference type="SUPFAM" id="SSF47923">
    <property type="entry name" value="Ypt/Rab-GAP domain of gyp1p"/>
    <property type="match status" value="2"/>
</dbReference>
<dbReference type="PANTHER" id="PTHR22957">
    <property type="entry name" value="TBC1 DOMAIN FAMILY MEMBER GTPASE-ACTIVATING PROTEIN"/>
    <property type="match status" value="1"/>
</dbReference>
<comment type="caution">
    <text evidence="4">The sequence shown here is derived from an EMBL/GenBank/DDBJ whole genome shotgun (WGS) entry which is preliminary data.</text>
</comment>
<keyword evidence="5" id="KW-1185">Reference proteome</keyword>
<dbReference type="InterPro" id="IPR000195">
    <property type="entry name" value="Rab-GAP-TBC_dom"/>
</dbReference>
<dbReference type="Gene3D" id="1.10.8.270">
    <property type="entry name" value="putative rabgap domain of human tbc1 domain family member 14 like domains"/>
    <property type="match status" value="1"/>
</dbReference>
<feature type="compositionally biased region" description="Low complexity" evidence="2">
    <location>
        <begin position="20"/>
        <end position="38"/>
    </location>
</feature>
<feature type="compositionally biased region" description="Polar residues" evidence="2">
    <location>
        <begin position="526"/>
        <end position="542"/>
    </location>
</feature>
<evidence type="ECO:0000256" key="2">
    <source>
        <dbReference type="SAM" id="MobiDB-lite"/>
    </source>
</evidence>